<reference evidence="3 4" key="1">
    <citation type="submission" date="2017-10" db="EMBL/GenBank/DDBJ databases">
        <title>Comparative genomics in systemic dimorphic fungi from Ajellomycetaceae.</title>
        <authorList>
            <person name="Munoz J.F."/>
            <person name="Mcewen J.G."/>
            <person name="Clay O.K."/>
            <person name="Cuomo C.A."/>
        </authorList>
    </citation>
    <scope>NUCLEOTIDE SEQUENCE [LARGE SCALE GENOMIC DNA]</scope>
    <source>
        <strain evidence="3 4">UAMH7299</strain>
    </source>
</reference>
<feature type="domain" description="HNH nuclease" evidence="2">
    <location>
        <begin position="96"/>
        <end position="152"/>
    </location>
</feature>
<name>A0A2B7X2Y3_POLH7</name>
<evidence type="ECO:0000256" key="1">
    <source>
        <dbReference type="SAM" id="MobiDB-lite"/>
    </source>
</evidence>
<dbReference type="EMBL" id="PDNA01000214">
    <property type="protein sequence ID" value="PGH03141.1"/>
    <property type="molecule type" value="Genomic_DNA"/>
</dbReference>
<sequence length="246" mass="27754">MPVTPRRGRRLAGRSRSPMPELPTQRRRRRQAPTGGKKPPFNAPNTSFQSPPEPHQPRQLSSGRVLFTVELTDEDALVRPVSRLSSATTHAAFTNAAAHVFPLAYSALWPTLGFNSAITIPGPQGDNINSVQNGILLQSHIHQLFDIYHFSICTKSNYKVVYFMPDISNIAGTHLSPEFLSNPQRPPDELLDWHFRQAVLSNMKADGQPIFEHDFNPGEDMMGQILRGPKPQQRMEFELFMRLGHR</sequence>
<dbReference type="STRING" id="1447883.A0A2B7X2Y3"/>
<proteinExistence type="predicted"/>
<organism evidence="3 4">
    <name type="scientific">Polytolypa hystricis (strain UAMH7299)</name>
    <dbReference type="NCBI Taxonomy" id="1447883"/>
    <lineage>
        <taxon>Eukaryota</taxon>
        <taxon>Fungi</taxon>
        <taxon>Dikarya</taxon>
        <taxon>Ascomycota</taxon>
        <taxon>Pezizomycotina</taxon>
        <taxon>Eurotiomycetes</taxon>
        <taxon>Eurotiomycetidae</taxon>
        <taxon>Onygenales</taxon>
        <taxon>Onygenales incertae sedis</taxon>
        <taxon>Polytolypa</taxon>
    </lineage>
</organism>
<gene>
    <name evidence="3" type="ORF">AJ80_08736</name>
</gene>
<dbReference type="AlphaFoldDB" id="A0A2B7X2Y3"/>
<dbReference type="OrthoDB" id="2142759at2759"/>
<protein>
    <recommendedName>
        <fullName evidence="2">HNH nuclease domain-containing protein</fullName>
    </recommendedName>
</protein>
<accession>A0A2B7X2Y3</accession>
<dbReference type="InterPro" id="IPR003615">
    <property type="entry name" value="HNH_nuc"/>
</dbReference>
<comment type="caution">
    <text evidence="3">The sequence shown here is derived from an EMBL/GenBank/DDBJ whole genome shotgun (WGS) entry which is preliminary data.</text>
</comment>
<evidence type="ECO:0000259" key="2">
    <source>
        <dbReference type="Pfam" id="PF13391"/>
    </source>
</evidence>
<feature type="compositionally biased region" description="Basic residues" evidence="1">
    <location>
        <begin position="1"/>
        <end position="13"/>
    </location>
</feature>
<keyword evidence="4" id="KW-1185">Reference proteome</keyword>
<feature type="region of interest" description="Disordered" evidence="1">
    <location>
        <begin position="1"/>
        <end position="60"/>
    </location>
</feature>
<evidence type="ECO:0000313" key="3">
    <source>
        <dbReference type="EMBL" id="PGH03141.1"/>
    </source>
</evidence>
<dbReference type="Pfam" id="PF13391">
    <property type="entry name" value="HNH_2"/>
    <property type="match status" value="1"/>
</dbReference>
<evidence type="ECO:0000313" key="4">
    <source>
        <dbReference type="Proteomes" id="UP000224634"/>
    </source>
</evidence>
<dbReference type="Proteomes" id="UP000224634">
    <property type="component" value="Unassembled WGS sequence"/>
</dbReference>